<dbReference type="CDD" id="cd05266">
    <property type="entry name" value="SDR_a4"/>
    <property type="match status" value="1"/>
</dbReference>
<dbReference type="AlphaFoldDB" id="A0ABD3A221"/>
<sequence>MEISAFPGPSPAISLRFCKRISTPTVSSFLYLRCNLQDNSMDLKPKPPNLRMFILGMGFVGQFLAADLKNKGWVVSGSCTSNAKKTKLEQMGFDAYIFQANEPDFEVLDVMKHHTHLLISIPPVVGLGDPMLNHKGLLESKLKQGNVRWLSFLSSTRVYGDSGGTWVDEDHPIIPTNELARARLAAEEGWSRLGNDLGIAVQIFRLGGIYGPGRSAIDTIIKKEPLSTSHRARSSRRYTSRIHVADICQALNASIEKPSAGKIYNIVDDDPAPRVEVFTFAQNLITSKWPDHGQQIINPRMADTLIRDGGYSEEKRVSNNRMKEELGVKLIHPTYRSGLQDIIRQIDSPFVHNLPSS</sequence>
<keyword evidence="6" id="KW-1185">Reference proteome</keyword>
<name>A0ABD3A221_9GENT</name>
<gene>
    <name evidence="5" type="ORF">ACH5RR_014138</name>
</gene>
<comment type="caution">
    <text evidence="5">The sequence shown here is derived from an EMBL/GenBank/DDBJ whole genome shotgun (WGS) entry which is preliminary data.</text>
</comment>
<evidence type="ECO:0000313" key="5">
    <source>
        <dbReference type="EMBL" id="KAL3525766.1"/>
    </source>
</evidence>
<keyword evidence="3" id="KW-0413">Isomerase</keyword>
<dbReference type="InterPro" id="IPR036291">
    <property type="entry name" value="NAD(P)-bd_dom_sf"/>
</dbReference>
<keyword evidence="2" id="KW-0520">NAD</keyword>
<dbReference type="Pfam" id="PF01370">
    <property type="entry name" value="Epimerase"/>
    <property type="match status" value="1"/>
</dbReference>
<organism evidence="5 6">
    <name type="scientific">Cinchona calisaya</name>
    <dbReference type="NCBI Taxonomy" id="153742"/>
    <lineage>
        <taxon>Eukaryota</taxon>
        <taxon>Viridiplantae</taxon>
        <taxon>Streptophyta</taxon>
        <taxon>Embryophyta</taxon>
        <taxon>Tracheophyta</taxon>
        <taxon>Spermatophyta</taxon>
        <taxon>Magnoliopsida</taxon>
        <taxon>eudicotyledons</taxon>
        <taxon>Gunneridae</taxon>
        <taxon>Pentapetalae</taxon>
        <taxon>asterids</taxon>
        <taxon>lamiids</taxon>
        <taxon>Gentianales</taxon>
        <taxon>Rubiaceae</taxon>
        <taxon>Cinchonoideae</taxon>
        <taxon>Cinchoneae</taxon>
        <taxon>Cinchona</taxon>
    </lineage>
</organism>
<dbReference type="Proteomes" id="UP001630127">
    <property type="component" value="Unassembled WGS sequence"/>
</dbReference>
<evidence type="ECO:0000256" key="3">
    <source>
        <dbReference type="ARBA" id="ARBA00023235"/>
    </source>
</evidence>
<dbReference type="InterPro" id="IPR001509">
    <property type="entry name" value="Epimerase_deHydtase"/>
</dbReference>
<accession>A0ABD3A221</accession>
<reference evidence="5 6" key="1">
    <citation type="submission" date="2024-11" db="EMBL/GenBank/DDBJ databases">
        <title>A near-complete genome assembly of Cinchona calisaya.</title>
        <authorList>
            <person name="Lian D.C."/>
            <person name="Zhao X.W."/>
            <person name="Wei L."/>
        </authorList>
    </citation>
    <scope>NUCLEOTIDE SEQUENCE [LARGE SCALE GENOMIC DNA]</scope>
    <source>
        <tissue evidence="5">Nenye</tissue>
    </source>
</reference>
<proteinExistence type="inferred from homology"/>
<comment type="similarity">
    <text evidence="1">Belongs to the NAD(P)-dependent epimerase/dehydratase family.</text>
</comment>
<evidence type="ECO:0000256" key="1">
    <source>
        <dbReference type="ARBA" id="ARBA00007637"/>
    </source>
</evidence>
<dbReference type="GO" id="GO:0016853">
    <property type="term" value="F:isomerase activity"/>
    <property type="evidence" value="ECO:0007669"/>
    <property type="project" value="UniProtKB-KW"/>
</dbReference>
<dbReference type="EMBL" id="JBJUIK010000006">
    <property type="protein sequence ID" value="KAL3525766.1"/>
    <property type="molecule type" value="Genomic_DNA"/>
</dbReference>
<dbReference type="PANTHER" id="PTHR43574">
    <property type="entry name" value="EPIMERASE-RELATED"/>
    <property type="match status" value="1"/>
</dbReference>
<feature type="domain" description="NAD-dependent epimerase/dehydratase" evidence="4">
    <location>
        <begin position="140"/>
        <end position="266"/>
    </location>
</feature>
<evidence type="ECO:0000256" key="2">
    <source>
        <dbReference type="ARBA" id="ARBA00023027"/>
    </source>
</evidence>
<dbReference type="Gene3D" id="3.40.50.720">
    <property type="entry name" value="NAD(P)-binding Rossmann-like Domain"/>
    <property type="match status" value="1"/>
</dbReference>
<evidence type="ECO:0000259" key="4">
    <source>
        <dbReference type="Pfam" id="PF01370"/>
    </source>
</evidence>
<protein>
    <recommendedName>
        <fullName evidence="4">NAD-dependent epimerase/dehydratase domain-containing protein</fullName>
    </recommendedName>
</protein>
<dbReference type="SUPFAM" id="SSF51735">
    <property type="entry name" value="NAD(P)-binding Rossmann-fold domains"/>
    <property type="match status" value="1"/>
</dbReference>
<evidence type="ECO:0000313" key="6">
    <source>
        <dbReference type="Proteomes" id="UP001630127"/>
    </source>
</evidence>